<dbReference type="SUPFAM" id="SSF63867">
    <property type="entry name" value="MoeA C-terminal domain-like"/>
    <property type="match status" value="1"/>
</dbReference>
<dbReference type="NCBIfam" id="TIGR00177">
    <property type="entry name" value="molyb_syn"/>
    <property type="match status" value="1"/>
</dbReference>
<keyword evidence="6" id="KW-0479">Metal-binding</keyword>
<keyword evidence="4" id="KW-0500">Molybdenum</keyword>
<dbReference type="GO" id="GO:0005829">
    <property type="term" value="C:cytosol"/>
    <property type="evidence" value="ECO:0007669"/>
    <property type="project" value="TreeGrafter"/>
</dbReference>
<dbReference type="GO" id="GO:0046872">
    <property type="term" value="F:metal ion binding"/>
    <property type="evidence" value="ECO:0007669"/>
    <property type="project" value="UniProtKB-KW"/>
</dbReference>
<dbReference type="GO" id="GO:0006777">
    <property type="term" value="P:Mo-molybdopterin cofactor biosynthetic process"/>
    <property type="evidence" value="ECO:0007669"/>
    <property type="project" value="UniProtKB-KW"/>
</dbReference>
<dbReference type="CDD" id="cd00887">
    <property type="entry name" value="MoeA"/>
    <property type="match status" value="1"/>
</dbReference>
<dbReference type="Pfam" id="PF03453">
    <property type="entry name" value="MoeA_N"/>
    <property type="match status" value="1"/>
</dbReference>
<dbReference type="InterPro" id="IPR005110">
    <property type="entry name" value="MoeA_linker/N"/>
</dbReference>
<dbReference type="Gene3D" id="2.40.340.10">
    <property type="entry name" value="MoeA, C-terminal, domain IV"/>
    <property type="match status" value="1"/>
</dbReference>
<dbReference type="FunFam" id="2.170.190.11:FF:000001">
    <property type="entry name" value="Molybdopterin molybdenumtransferase"/>
    <property type="match status" value="1"/>
</dbReference>
<protein>
    <recommendedName>
        <fullName evidence="3">molybdopterin molybdotransferase</fullName>
        <ecNumber evidence="3">2.10.1.1</ecNumber>
    </recommendedName>
</protein>
<evidence type="ECO:0000313" key="11">
    <source>
        <dbReference type="EMBL" id="SVA80314.1"/>
    </source>
</evidence>
<dbReference type="InterPro" id="IPR001453">
    <property type="entry name" value="MoaB/Mog_dom"/>
</dbReference>
<dbReference type="SMART" id="SM00852">
    <property type="entry name" value="MoCF_biosynth"/>
    <property type="match status" value="1"/>
</dbReference>
<comment type="catalytic activity">
    <reaction evidence="9">
        <text>adenylyl-molybdopterin + molybdate = Mo-molybdopterin + AMP + H(+)</text>
        <dbReference type="Rhea" id="RHEA:35047"/>
        <dbReference type="ChEBI" id="CHEBI:15378"/>
        <dbReference type="ChEBI" id="CHEBI:36264"/>
        <dbReference type="ChEBI" id="CHEBI:62727"/>
        <dbReference type="ChEBI" id="CHEBI:71302"/>
        <dbReference type="ChEBI" id="CHEBI:456215"/>
        <dbReference type="EC" id="2.10.1.1"/>
    </reaction>
</comment>
<dbReference type="AlphaFoldDB" id="A0A381YTN7"/>
<dbReference type="SUPFAM" id="SSF63882">
    <property type="entry name" value="MoeA N-terminal region -like"/>
    <property type="match status" value="1"/>
</dbReference>
<evidence type="ECO:0000256" key="4">
    <source>
        <dbReference type="ARBA" id="ARBA00022505"/>
    </source>
</evidence>
<dbReference type="InterPro" id="IPR038987">
    <property type="entry name" value="MoeA-like"/>
</dbReference>
<dbReference type="Pfam" id="PF00994">
    <property type="entry name" value="MoCF_biosynth"/>
    <property type="match status" value="1"/>
</dbReference>
<keyword evidence="5" id="KW-0808">Transferase</keyword>
<sequence length="407" mass="44129">MITVEEARNIVVENLKVLDIQQSKLQESAGRVLSEDIPALFPMPRFDNSAMDGFAVRAVDTADAEKDNAVTLKMIGGVSAGDPGDLVLKPGECAQCMTGAPIPQGADAVVMVEDTSGYDSGGTVQIYLEAYPGKHIRRKGEEISEGDILIRKKTRITPAEMGTLATFGYRQVQVYRNPRVALMATGDELVKPGQRLQPGQIYNSNLFVFGDLAKRVGAEITMEEIVADDTQALHAFLSQALAECDVVISSGGVSMGRHDYVREIFMELGVKEHLWQVAQKPGKPLFFGTTADTLIFGLPGNPVSSFIGFMEWVWPALEKMMGVTVSGTIPAVLAEPFPREPVKTRFLFGQTWLKDGKLVCRPSVKTGSHMLSSSLDANCIISCGPGDGLLATGEQVQVRMLPWKPIP</sequence>
<feature type="domain" description="MoaB/Mog" evidence="10">
    <location>
        <begin position="181"/>
        <end position="319"/>
    </location>
</feature>
<evidence type="ECO:0000259" key="10">
    <source>
        <dbReference type="SMART" id="SM00852"/>
    </source>
</evidence>
<dbReference type="EC" id="2.10.1.1" evidence="3"/>
<proteinExistence type="predicted"/>
<comment type="pathway">
    <text evidence="2">Cofactor biosynthesis; molybdopterin biosynthesis.</text>
</comment>
<evidence type="ECO:0000256" key="9">
    <source>
        <dbReference type="ARBA" id="ARBA00047317"/>
    </source>
</evidence>
<dbReference type="FunFam" id="3.40.980.10:FF:000004">
    <property type="entry name" value="Molybdopterin molybdenumtransferase"/>
    <property type="match status" value="1"/>
</dbReference>
<dbReference type="InterPro" id="IPR036135">
    <property type="entry name" value="MoeA_linker/N_sf"/>
</dbReference>
<dbReference type="InterPro" id="IPR036688">
    <property type="entry name" value="MoeA_C_domain_IV_sf"/>
</dbReference>
<evidence type="ECO:0000256" key="7">
    <source>
        <dbReference type="ARBA" id="ARBA00022842"/>
    </source>
</evidence>
<evidence type="ECO:0000256" key="2">
    <source>
        <dbReference type="ARBA" id="ARBA00005046"/>
    </source>
</evidence>
<dbReference type="InterPro" id="IPR005111">
    <property type="entry name" value="MoeA_C_domain_IV"/>
</dbReference>
<evidence type="ECO:0000256" key="3">
    <source>
        <dbReference type="ARBA" id="ARBA00013269"/>
    </source>
</evidence>
<keyword evidence="7" id="KW-0460">Magnesium</keyword>
<evidence type="ECO:0000256" key="8">
    <source>
        <dbReference type="ARBA" id="ARBA00023150"/>
    </source>
</evidence>
<comment type="cofactor">
    <cofactor evidence="1">
        <name>Mg(2+)</name>
        <dbReference type="ChEBI" id="CHEBI:18420"/>
    </cofactor>
</comment>
<evidence type="ECO:0000256" key="1">
    <source>
        <dbReference type="ARBA" id="ARBA00001946"/>
    </source>
</evidence>
<dbReference type="SUPFAM" id="SSF53218">
    <property type="entry name" value="Molybdenum cofactor biosynthesis proteins"/>
    <property type="match status" value="1"/>
</dbReference>
<evidence type="ECO:0000256" key="5">
    <source>
        <dbReference type="ARBA" id="ARBA00022679"/>
    </source>
</evidence>
<evidence type="ECO:0000256" key="6">
    <source>
        <dbReference type="ARBA" id="ARBA00022723"/>
    </source>
</evidence>
<dbReference type="InterPro" id="IPR036425">
    <property type="entry name" value="MoaB/Mog-like_dom_sf"/>
</dbReference>
<dbReference type="PANTHER" id="PTHR10192">
    <property type="entry name" value="MOLYBDOPTERIN BIOSYNTHESIS PROTEIN"/>
    <property type="match status" value="1"/>
</dbReference>
<organism evidence="11">
    <name type="scientific">marine metagenome</name>
    <dbReference type="NCBI Taxonomy" id="408172"/>
    <lineage>
        <taxon>unclassified sequences</taxon>
        <taxon>metagenomes</taxon>
        <taxon>ecological metagenomes</taxon>
    </lineage>
</organism>
<dbReference type="Gene3D" id="3.40.980.10">
    <property type="entry name" value="MoaB/Mog-like domain"/>
    <property type="match status" value="1"/>
</dbReference>
<reference evidence="11" key="1">
    <citation type="submission" date="2018-05" db="EMBL/GenBank/DDBJ databases">
        <authorList>
            <person name="Lanie J.A."/>
            <person name="Ng W.-L."/>
            <person name="Kazmierczak K.M."/>
            <person name="Andrzejewski T.M."/>
            <person name="Davidsen T.M."/>
            <person name="Wayne K.J."/>
            <person name="Tettelin H."/>
            <person name="Glass J.I."/>
            <person name="Rusch D."/>
            <person name="Podicherti R."/>
            <person name="Tsui H.-C.T."/>
            <person name="Winkler M.E."/>
        </authorList>
    </citation>
    <scope>NUCLEOTIDE SEQUENCE</scope>
</reference>
<dbReference type="GO" id="GO:0061599">
    <property type="term" value="F:molybdopterin molybdotransferase activity"/>
    <property type="evidence" value="ECO:0007669"/>
    <property type="project" value="UniProtKB-EC"/>
</dbReference>
<name>A0A381YTN7_9ZZZZ</name>
<dbReference type="Pfam" id="PF03454">
    <property type="entry name" value="MoeA_C"/>
    <property type="match status" value="1"/>
</dbReference>
<dbReference type="EMBL" id="UINC01019019">
    <property type="protein sequence ID" value="SVA80314.1"/>
    <property type="molecule type" value="Genomic_DNA"/>
</dbReference>
<gene>
    <name evidence="11" type="ORF">METZ01_LOCUS133168</name>
</gene>
<keyword evidence="8" id="KW-0501">Molybdenum cofactor biosynthesis</keyword>
<dbReference type="PANTHER" id="PTHR10192:SF5">
    <property type="entry name" value="GEPHYRIN"/>
    <property type="match status" value="1"/>
</dbReference>
<dbReference type="UniPathway" id="UPA00344"/>
<dbReference type="Gene3D" id="2.170.190.11">
    <property type="entry name" value="Molybdopterin biosynthesis moea protein, domain 3"/>
    <property type="match status" value="1"/>
</dbReference>
<dbReference type="Gene3D" id="3.90.105.10">
    <property type="entry name" value="Molybdopterin biosynthesis moea protein, domain 2"/>
    <property type="match status" value="1"/>
</dbReference>
<accession>A0A381YTN7</accession>
<dbReference type="NCBIfam" id="NF045515">
    <property type="entry name" value="Glp_gephyrin"/>
    <property type="match status" value="1"/>
</dbReference>